<gene>
    <name evidence="5" type="ordered locus">Desor_0168</name>
</gene>
<accession>G7W7G9</accession>
<dbReference type="HOGENOM" id="CLU_119090_2_1_9"/>
<protein>
    <submittedName>
        <fullName evidence="5">Putative transcriptional regulator</fullName>
    </submittedName>
</protein>
<evidence type="ECO:0000256" key="4">
    <source>
        <dbReference type="ARBA" id="ARBA00023163"/>
    </source>
</evidence>
<dbReference type="GO" id="GO:0045892">
    <property type="term" value="P:negative regulation of DNA-templated transcription"/>
    <property type="evidence" value="ECO:0007669"/>
    <property type="project" value="InterPro"/>
</dbReference>
<evidence type="ECO:0000256" key="1">
    <source>
        <dbReference type="ARBA" id="ARBA00011046"/>
    </source>
</evidence>
<keyword evidence="3" id="KW-0238">DNA-binding</keyword>
<dbReference type="EMBL" id="CP003108">
    <property type="protein sequence ID" value="AET65888.1"/>
    <property type="molecule type" value="Genomic_DNA"/>
</dbReference>
<reference evidence="6" key="1">
    <citation type="submission" date="2011-11" db="EMBL/GenBank/DDBJ databases">
        <title>Complete sequence of Desulfosporosinus orientis DSM 765.</title>
        <authorList>
            <person name="Lucas S."/>
            <person name="Han J."/>
            <person name="Lapidus A."/>
            <person name="Cheng J.-F."/>
            <person name="Goodwin L."/>
            <person name="Pitluck S."/>
            <person name="Peters L."/>
            <person name="Ovchinnikova G."/>
            <person name="Teshima H."/>
            <person name="Detter J.C."/>
            <person name="Han C."/>
            <person name="Tapia R."/>
            <person name="Land M."/>
            <person name="Hauser L."/>
            <person name="Kyrpides N."/>
            <person name="Ivanova N."/>
            <person name="Pagani I."/>
            <person name="Pester M."/>
            <person name="Spring S."/>
            <person name="Ollivier B."/>
            <person name="Rattei T."/>
            <person name="Klenk H.-P."/>
            <person name="Wagner M."/>
            <person name="Loy A."/>
            <person name="Woyke T."/>
        </authorList>
    </citation>
    <scope>NUCLEOTIDE SEQUENCE [LARGE SCALE GENOMIC DNA]</scope>
    <source>
        <strain evidence="6">ATCC 19365 / DSM 765 / NCIMB 8382 / VKM B-1628</strain>
    </source>
</reference>
<sequence>MNLKNIPNITAAEWEIMKICWMKPAPCTANEIVKALEELTDWKPNTIKTLIGRLVKKGALGFQEEGRVYIYSPLVTEEECIQAESKSFLARVFGGALKPMLVTFLQEEKLSRDDIEELKQLLEERKE</sequence>
<dbReference type="PIRSF" id="PIRSF019455">
    <property type="entry name" value="CopR_AtkY"/>
    <property type="match status" value="1"/>
</dbReference>
<keyword evidence="4" id="KW-0804">Transcription</keyword>
<dbReference type="STRING" id="768706.Desor_0168"/>
<dbReference type="InterPro" id="IPR036390">
    <property type="entry name" value="WH_DNA-bd_sf"/>
</dbReference>
<dbReference type="AlphaFoldDB" id="G7W7G9"/>
<dbReference type="Gene3D" id="1.10.10.10">
    <property type="entry name" value="Winged helix-like DNA-binding domain superfamily/Winged helix DNA-binding domain"/>
    <property type="match status" value="1"/>
</dbReference>
<dbReference type="InterPro" id="IPR005650">
    <property type="entry name" value="BlaI_family"/>
</dbReference>
<dbReference type="Proteomes" id="UP000006346">
    <property type="component" value="Chromosome"/>
</dbReference>
<reference evidence="5 6" key="2">
    <citation type="journal article" date="2012" name="J. Bacteriol.">
        <title>Complete genome sequences of Desulfosporosinus orientis DSM765T, Desulfosporosinus youngiae DSM17734T, Desulfosporosinus meridiei DSM13257T, and Desulfosporosinus acidiphilus DSM22704T.</title>
        <authorList>
            <person name="Pester M."/>
            <person name="Brambilla E."/>
            <person name="Alazard D."/>
            <person name="Rattei T."/>
            <person name="Weinmaier T."/>
            <person name="Han J."/>
            <person name="Lucas S."/>
            <person name="Lapidus A."/>
            <person name="Cheng J.F."/>
            <person name="Goodwin L."/>
            <person name="Pitluck S."/>
            <person name="Peters L."/>
            <person name="Ovchinnikova G."/>
            <person name="Teshima H."/>
            <person name="Detter J.C."/>
            <person name="Han C.S."/>
            <person name="Tapia R."/>
            <person name="Land M.L."/>
            <person name="Hauser L."/>
            <person name="Kyrpides N.C."/>
            <person name="Ivanova N.N."/>
            <person name="Pagani I."/>
            <person name="Huntmann M."/>
            <person name="Wei C.L."/>
            <person name="Davenport K.W."/>
            <person name="Daligault H."/>
            <person name="Chain P.S."/>
            <person name="Chen A."/>
            <person name="Mavromatis K."/>
            <person name="Markowitz V."/>
            <person name="Szeto E."/>
            <person name="Mikhailova N."/>
            <person name="Pati A."/>
            <person name="Wagner M."/>
            <person name="Woyke T."/>
            <person name="Ollivier B."/>
            <person name="Klenk H.P."/>
            <person name="Spring S."/>
            <person name="Loy A."/>
        </authorList>
    </citation>
    <scope>NUCLEOTIDE SEQUENCE [LARGE SCALE GENOMIC DNA]</scope>
    <source>
        <strain evidence="6">ATCC 19365 / DSM 765 / NCIMB 8382 / VKM B-1628</strain>
    </source>
</reference>
<evidence type="ECO:0000256" key="2">
    <source>
        <dbReference type="ARBA" id="ARBA00023015"/>
    </source>
</evidence>
<dbReference type="InterPro" id="IPR036388">
    <property type="entry name" value="WH-like_DNA-bd_sf"/>
</dbReference>
<evidence type="ECO:0000313" key="5">
    <source>
        <dbReference type="EMBL" id="AET65888.1"/>
    </source>
</evidence>
<name>G7W7G9_DESOD</name>
<comment type="similarity">
    <text evidence="1">Belongs to the BlaI transcriptional regulatory family.</text>
</comment>
<dbReference type="KEGG" id="dor:Desor_0168"/>
<organism evidence="5 6">
    <name type="scientific">Desulfosporosinus orientis (strain ATCC 19365 / DSM 765 / NCIMB 8382 / VKM B-1628 / Singapore I)</name>
    <name type="common">Desulfotomaculum orientis</name>
    <dbReference type="NCBI Taxonomy" id="768706"/>
    <lineage>
        <taxon>Bacteria</taxon>
        <taxon>Bacillati</taxon>
        <taxon>Bacillota</taxon>
        <taxon>Clostridia</taxon>
        <taxon>Eubacteriales</taxon>
        <taxon>Desulfitobacteriaceae</taxon>
        <taxon>Desulfosporosinus</taxon>
    </lineage>
</organism>
<keyword evidence="6" id="KW-1185">Reference proteome</keyword>
<evidence type="ECO:0000256" key="3">
    <source>
        <dbReference type="ARBA" id="ARBA00023125"/>
    </source>
</evidence>
<dbReference type="GO" id="GO:0003677">
    <property type="term" value="F:DNA binding"/>
    <property type="evidence" value="ECO:0007669"/>
    <property type="project" value="UniProtKB-KW"/>
</dbReference>
<dbReference type="SUPFAM" id="SSF46785">
    <property type="entry name" value="Winged helix' DNA-binding domain"/>
    <property type="match status" value="1"/>
</dbReference>
<dbReference type="PATRIC" id="fig|768706.3.peg.128"/>
<dbReference type="Gene3D" id="1.10.4040.10">
    <property type="entry name" value="Penicillinase repressor domain"/>
    <property type="match status" value="1"/>
</dbReference>
<dbReference type="eggNOG" id="COG3682">
    <property type="taxonomic scope" value="Bacteria"/>
</dbReference>
<evidence type="ECO:0000313" key="6">
    <source>
        <dbReference type="Proteomes" id="UP000006346"/>
    </source>
</evidence>
<proteinExistence type="inferred from homology"/>
<dbReference type="Pfam" id="PF03965">
    <property type="entry name" value="Penicillinase_R"/>
    <property type="match status" value="1"/>
</dbReference>
<keyword evidence="2" id="KW-0805">Transcription regulation</keyword>